<dbReference type="Gene3D" id="3.30.870.10">
    <property type="entry name" value="Endonuclease Chain A"/>
    <property type="match status" value="2"/>
</dbReference>
<dbReference type="PROSITE" id="PS50035">
    <property type="entry name" value="PLD"/>
    <property type="match status" value="2"/>
</dbReference>
<evidence type="ECO:0000256" key="4">
    <source>
        <dbReference type="ARBA" id="ARBA00022737"/>
    </source>
</evidence>
<evidence type="ECO:0000259" key="13">
    <source>
        <dbReference type="PROSITE" id="PS50035"/>
    </source>
</evidence>
<dbReference type="SUPFAM" id="SSF56024">
    <property type="entry name" value="Phospholipase D/nuclease"/>
    <property type="match status" value="2"/>
</dbReference>
<evidence type="ECO:0000256" key="2">
    <source>
        <dbReference type="ARBA" id="ARBA00008664"/>
    </source>
</evidence>
<evidence type="ECO:0000256" key="12">
    <source>
        <dbReference type="ARBA" id="ARBA00041681"/>
    </source>
</evidence>
<comment type="caution">
    <text evidence="14">The sequence shown here is derived from an EMBL/GenBank/DDBJ whole genome shotgun (WGS) entry which is preliminary data.</text>
</comment>
<keyword evidence="4" id="KW-0677">Repeat</keyword>
<evidence type="ECO:0000256" key="8">
    <source>
        <dbReference type="ARBA" id="ARBA00037797"/>
    </source>
</evidence>
<dbReference type="EMBL" id="VXAM01002464">
    <property type="protein sequence ID" value="NXK01160.1"/>
    <property type="molecule type" value="Genomic_DNA"/>
</dbReference>
<organism evidence="14 15">
    <name type="scientific">Corythaixoides concolor</name>
    <name type="common">Grey go-away-bird</name>
    <dbReference type="NCBI Taxonomy" id="103956"/>
    <lineage>
        <taxon>Eukaryota</taxon>
        <taxon>Metazoa</taxon>
        <taxon>Chordata</taxon>
        <taxon>Craniata</taxon>
        <taxon>Vertebrata</taxon>
        <taxon>Euteleostomi</taxon>
        <taxon>Archelosauria</taxon>
        <taxon>Archosauria</taxon>
        <taxon>Dinosauria</taxon>
        <taxon>Saurischia</taxon>
        <taxon>Theropoda</taxon>
        <taxon>Coelurosauria</taxon>
        <taxon>Aves</taxon>
        <taxon>Neognathae</taxon>
        <taxon>Neoaves</taxon>
        <taxon>Otidimorphae</taxon>
        <taxon>Musophagiformes</taxon>
        <taxon>Musophagidae</taxon>
        <taxon>Corythaixoides</taxon>
    </lineage>
</organism>
<evidence type="ECO:0000256" key="5">
    <source>
        <dbReference type="ARBA" id="ARBA00022801"/>
    </source>
</evidence>
<evidence type="ECO:0000256" key="11">
    <source>
        <dbReference type="ARBA" id="ARBA00039647"/>
    </source>
</evidence>
<dbReference type="AlphaFoldDB" id="A0A7L0G250"/>
<evidence type="ECO:0000256" key="9">
    <source>
        <dbReference type="ARBA" id="ARBA00037858"/>
    </source>
</evidence>
<comment type="similarity">
    <text evidence="2">Belongs to the phospholipase D family.</text>
</comment>
<dbReference type="Pfam" id="PF13918">
    <property type="entry name" value="PLDc_3"/>
    <property type="match status" value="1"/>
</dbReference>
<evidence type="ECO:0000313" key="14">
    <source>
        <dbReference type="EMBL" id="NXK01160.1"/>
    </source>
</evidence>
<comment type="subcellular location">
    <subcellularLocation>
        <location evidence="9">Early endosome membrane</location>
        <topology evidence="9">Single-pass type II membrane protein</topology>
    </subcellularLocation>
    <subcellularLocation>
        <location evidence="8">Late endosome membrane</location>
        <topology evidence="8">Single-pass type II membrane protein</topology>
    </subcellularLocation>
    <subcellularLocation>
        <location evidence="1">Lysosome lumen</location>
    </subcellularLocation>
</comment>
<name>A0A7L0G250_CORCN</name>
<dbReference type="OrthoDB" id="1923775at2759"/>
<evidence type="ECO:0000256" key="10">
    <source>
        <dbReference type="ARBA" id="ARBA00039059"/>
    </source>
</evidence>
<dbReference type="Proteomes" id="UP000526942">
    <property type="component" value="Unassembled WGS sequence"/>
</dbReference>
<evidence type="ECO:0000256" key="3">
    <source>
        <dbReference type="ARBA" id="ARBA00022722"/>
    </source>
</evidence>
<feature type="domain" description="PLD phosphodiesterase" evidence="13">
    <location>
        <begin position="112"/>
        <end position="139"/>
    </location>
</feature>
<dbReference type="InterPro" id="IPR032803">
    <property type="entry name" value="PLDc_3"/>
</dbReference>
<feature type="non-terminal residue" evidence="14">
    <location>
        <position position="414"/>
    </location>
</feature>
<keyword evidence="15" id="KW-1185">Reference proteome</keyword>
<evidence type="ECO:0000313" key="15">
    <source>
        <dbReference type="Proteomes" id="UP000526942"/>
    </source>
</evidence>
<keyword evidence="6" id="KW-0269">Exonuclease</keyword>
<evidence type="ECO:0000256" key="1">
    <source>
        <dbReference type="ARBA" id="ARBA00004227"/>
    </source>
</evidence>
<dbReference type="GO" id="GO:0031902">
    <property type="term" value="C:late endosome membrane"/>
    <property type="evidence" value="ECO:0007669"/>
    <property type="project" value="UniProtKB-SubCell"/>
</dbReference>
<dbReference type="InterPro" id="IPR050874">
    <property type="entry name" value="Diverse_PLD-related"/>
</dbReference>
<dbReference type="Pfam" id="PF00614">
    <property type="entry name" value="PLDc"/>
    <property type="match status" value="1"/>
</dbReference>
<sequence>LVESIPEGMAFAGGSAPHPSTFSAWMTLLRAATRSVDIASFYWTMTNEDTRTHEASAAQGEKILEELLRLSQRGVAVRVAVSRPSAKSPLSDLQALERSGAAVRAVDMPRLTGGVLHTKFWLVDGAHLYVGSANMDWRSLTQVKELGAAVYNCSCLAQDLGKIFEAYWALGVPGAAIPAPWPENYSTAFNMETPLELKLNDTAAAVYFSSSPPSLCAAGRTADLAALLGVIDAAEDFVDIAVMSYIPTTEFSHPERFWPAIDNRLRSAVFERRVRVRLLAGCWRHSKAAMFPFLRSLSAVADNRTRYSVEVRLFVVPASAAQARIPYARVNHNKYMVTDKAAYIGTSNWSGDYFVRTAGSALVVTEAVNRTGAGAVADTSTGTGTVREQLRAVFERDWSSQYSTDIADAERWES</sequence>
<evidence type="ECO:0000256" key="6">
    <source>
        <dbReference type="ARBA" id="ARBA00022839"/>
    </source>
</evidence>
<dbReference type="SMART" id="SM00155">
    <property type="entry name" value="PLDc"/>
    <property type="match status" value="2"/>
</dbReference>
<evidence type="ECO:0000256" key="7">
    <source>
        <dbReference type="ARBA" id="ARBA00035759"/>
    </source>
</evidence>
<dbReference type="GO" id="GO:0031901">
    <property type="term" value="C:early endosome membrane"/>
    <property type="evidence" value="ECO:0007669"/>
    <property type="project" value="UniProtKB-SubCell"/>
</dbReference>
<comment type="catalytic activity">
    <reaction evidence="7">
        <text>Exonucleolytic cleavage in the 5'- to 3'-direction to yield nucleoside 3'-phosphates.</text>
        <dbReference type="EC" id="3.1.16.1"/>
    </reaction>
</comment>
<dbReference type="PANTHER" id="PTHR10185:SF16">
    <property type="entry name" value="5'-3' EXONUCLEASE PLD3"/>
    <property type="match status" value="1"/>
</dbReference>
<protein>
    <recommendedName>
        <fullName evidence="11">5'-3' exonuclease PLD3</fullName>
        <ecNumber evidence="10">3.1.16.1</ecNumber>
    </recommendedName>
    <alternativeName>
        <fullName evidence="12">Phospholipase D3</fullName>
    </alternativeName>
</protein>
<dbReference type="EC" id="3.1.16.1" evidence="10"/>
<gene>
    <name evidence="14" type="primary">Pld3</name>
    <name evidence="14" type="ORF">CORCON_R02796</name>
</gene>
<dbReference type="InterPro" id="IPR001736">
    <property type="entry name" value="PLipase_D/transphosphatidylase"/>
</dbReference>
<accession>A0A7L0G250</accession>
<feature type="domain" description="PLD phosphodiesterase" evidence="13">
    <location>
        <begin position="327"/>
        <end position="353"/>
    </location>
</feature>
<keyword evidence="5" id="KW-0378">Hydrolase</keyword>
<dbReference type="PANTHER" id="PTHR10185">
    <property type="entry name" value="PHOSPHOLIPASE D - RELATED"/>
    <property type="match status" value="1"/>
</dbReference>
<keyword evidence="3" id="KW-0540">Nuclease</keyword>
<reference evidence="14 15" key="1">
    <citation type="submission" date="2019-09" db="EMBL/GenBank/DDBJ databases">
        <title>Bird 10,000 Genomes (B10K) Project - Family phase.</title>
        <authorList>
            <person name="Zhang G."/>
        </authorList>
    </citation>
    <scope>NUCLEOTIDE SEQUENCE [LARGE SCALE GENOMIC DNA]</scope>
    <source>
        <strain evidence="14">B10K-DU-011-20</strain>
        <tissue evidence="14">Muscle</tissue>
    </source>
</reference>
<dbReference type="GO" id="GO:0004527">
    <property type="term" value="F:exonuclease activity"/>
    <property type="evidence" value="ECO:0007669"/>
    <property type="project" value="UniProtKB-KW"/>
</dbReference>
<proteinExistence type="inferred from homology"/>
<dbReference type="GO" id="GO:0043202">
    <property type="term" value="C:lysosomal lumen"/>
    <property type="evidence" value="ECO:0007669"/>
    <property type="project" value="UniProtKB-SubCell"/>
</dbReference>
<feature type="non-terminal residue" evidence="14">
    <location>
        <position position="1"/>
    </location>
</feature>